<dbReference type="Pfam" id="PF01812">
    <property type="entry name" value="5-FTHF_cyc-lig"/>
    <property type="match status" value="1"/>
</dbReference>
<dbReference type="GO" id="GO:0035999">
    <property type="term" value="P:tetrahydrofolate interconversion"/>
    <property type="evidence" value="ECO:0007669"/>
    <property type="project" value="TreeGrafter"/>
</dbReference>
<evidence type="ECO:0000256" key="1">
    <source>
        <dbReference type="ARBA" id="ARBA00010638"/>
    </source>
</evidence>
<dbReference type="InterPro" id="IPR024185">
    <property type="entry name" value="FTHF_cligase-like_sf"/>
</dbReference>
<dbReference type="GO" id="GO:0030272">
    <property type="term" value="F:5-formyltetrahydrofolate cyclo-ligase activity"/>
    <property type="evidence" value="ECO:0007669"/>
    <property type="project" value="UniProtKB-EC"/>
</dbReference>
<dbReference type="KEGG" id="mrob:HH214_09990"/>
<keyword evidence="5" id="KW-0479">Metal-binding</keyword>
<comment type="catalytic activity">
    <reaction evidence="5">
        <text>(6S)-5-formyl-5,6,7,8-tetrahydrofolate + ATP = (6R)-5,10-methenyltetrahydrofolate + ADP + phosphate</text>
        <dbReference type="Rhea" id="RHEA:10488"/>
        <dbReference type="ChEBI" id="CHEBI:30616"/>
        <dbReference type="ChEBI" id="CHEBI:43474"/>
        <dbReference type="ChEBI" id="CHEBI:57455"/>
        <dbReference type="ChEBI" id="CHEBI:57457"/>
        <dbReference type="ChEBI" id="CHEBI:456216"/>
        <dbReference type="EC" id="6.3.3.2"/>
    </reaction>
</comment>
<evidence type="ECO:0000256" key="2">
    <source>
        <dbReference type="ARBA" id="ARBA00022741"/>
    </source>
</evidence>
<keyword evidence="5" id="KW-0460">Magnesium</keyword>
<dbReference type="RefSeq" id="WP_169607317.1">
    <property type="nucleotide sequence ID" value="NZ_CP051682.1"/>
</dbReference>
<dbReference type="Proteomes" id="UP000503278">
    <property type="component" value="Chromosome"/>
</dbReference>
<keyword evidence="6" id="KW-0436">Ligase</keyword>
<dbReference type="EMBL" id="CP051682">
    <property type="protein sequence ID" value="QJD96174.1"/>
    <property type="molecule type" value="Genomic_DNA"/>
</dbReference>
<dbReference type="GO" id="GO:0005524">
    <property type="term" value="F:ATP binding"/>
    <property type="evidence" value="ECO:0007669"/>
    <property type="project" value="UniProtKB-KW"/>
</dbReference>
<name>A0A7L5E3E8_9SPHI</name>
<proteinExistence type="inferred from homology"/>
<sequence length="210" mass="24343">MPPFLEAFLFNKTFKLLASLTLTKAELRKLFINKRKQLSLAEYGDLNQKLLLQFTQLDLQGVHCIHLFLPIHERKEPDTFLMREWLSNHHPQITQVFPKANFADYTMQNFADDAQLELATNAFGIPEPVNGNKIETTTIDLILIPLLAFDLKGYRVGYGKGFYDRFIAQCRPDVRLVGISLFEPIEVVMDVNEFDQKMQQCITPNKIYIF</sequence>
<feature type="binding site" evidence="4">
    <location>
        <begin position="155"/>
        <end position="163"/>
    </location>
    <ligand>
        <name>ATP</name>
        <dbReference type="ChEBI" id="CHEBI:30616"/>
    </ligand>
</feature>
<feature type="binding site" evidence="4">
    <location>
        <begin position="24"/>
        <end position="28"/>
    </location>
    <ligand>
        <name>ATP</name>
        <dbReference type="ChEBI" id="CHEBI:30616"/>
    </ligand>
</feature>
<feature type="binding site" evidence="4">
    <location>
        <position position="69"/>
    </location>
    <ligand>
        <name>substrate</name>
    </ligand>
</feature>
<dbReference type="InterPro" id="IPR002698">
    <property type="entry name" value="FTHF_cligase"/>
</dbReference>
<dbReference type="InterPro" id="IPR037171">
    <property type="entry name" value="NagB/RpiA_transferase-like"/>
</dbReference>
<dbReference type="GO" id="GO:0009396">
    <property type="term" value="P:folic acid-containing compound biosynthetic process"/>
    <property type="evidence" value="ECO:0007669"/>
    <property type="project" value="TreeGrafter"/>
</dbReference>
<accession>A0A7L5E3E8</accession>
<evidence type="ECO:0000256" key="5">
    <source>
        <dbReference type="RuleBase" id="RU361279"/>
    </source>
</evidence>
<dbReference type="NCBIfam" id="TIGR02727">
    <property type="entry name" value="MTHFS_bact"/>
    <property type="match status" value="1"/>
</dbReference>
<reference evidence="6 7" key="1">
    <citation type="submission" date="2020-04" db="EMBL/GenBank/DDBJ databases">
        <title>Genome sequencing of novel species.</title>
        <authorList>
            <person name="Heo J."/>
            <person name="Kim S.-J."/>
            <person name="Kim J.-S."/>
            <person name="Hong S.-B."/>
            <person name="Kwon S.-W."/>
        </authorList>
    </citation>
    <scope>NUCLEOTIDE SEQUENCE [LARGE SCALE GENOMIC DNA]</scope>
    <source>
        <strain evidence="6 7">F39-2</strain>
    </source>
</reference>
<keyword evidence="3 4" id="KW-0067">ATP-binding</keyword>
<dbReference type="Gene3D" id="3.40.50.10420">
    <property type="entry name" value="NagB/RpiA/CoA transferase-like"/>
    <property type="match status" value="1"/>
</dbReference>
<gene>
    <name evidence="6" type="ORF">HH214_09990</name>
</gene>
<dbReference type="PANTHER" id="PTHR23407">
    <property type="entry name" value="ATPASE INHIBITOR/5-FORMYLTETRAHYDROFOLATE CYCLO-LIGASE"/>
    <property type="match status" value="1"/>
</dbReference>
<comment type="similarity">
    <text evidence="1 5">Belongs to the 5-formyltetrahydrofolate cyclo-ligase family.</text>
</comment>
<keyword evidence="2 4" id="KW-0547">Nucleotide-binding</keyword>
<organism evidence="6 7">
    <name type="scientific">Mucilaginibacter robiniae</name>
    <dbReference type="NCBI Taxonomy" id="2728022"/>
    <lineage>
        <taxon>Bacteria</taxon>
        <taxon>Pseudomonadati</taxon>
        <taxon>Bacteroidota</taxon>
        <taxon>Sphingobacteriia</taxon>
        <taxon>Sphingobacteriales</taxon>
        <taxon>Sphingobacteriaceae</taxon>
        <taxon>Mucilaginibacter</taxon>
    </lineage>
</organism>
<dbReference type="AlphaFoldDB" id="A0A7L5E3E8"/>
<dbReference type="PANTHER" id="PTHR23407:SF1">
    <property type="entry name" value="5-FORMYLTETRAHYDROFOLATE CYCLO-LIGASE"/>
    <property type="match status" value="1"/>
</dbReference>
<keyword evidence="7" id="KW-1185">Reference proteome</keyword>
<dbReference type="PIRSF" id="PIRSF006806">
    <property type="entry name" value="FTHF_cligase"/>
    <property type="match status" value="1"/>
</dbReference>
<protein>
    <recommendedName>
        <fullName evidence="5">5-formyltetrahydrofolate cyclo-ligase</fullName>
        <ecNumber evidence="5">6.3.3.2</ecNumber>
    </recommendedName>
</protein>
<evidence type="ECO:0000313" key="6">
    <source>
        <dbReference type="EMBL" id="QJD96174.1"/>
    </source>
</evidence>
<dbReference type="SUPFAM" id="SSF100950">
    <property type="entry name" value="NagB/RpiA/CoA transferase-like"/>
    <property type="match status" value="1"/>
</dbReference>
<dbReference type="GO" id="GO:0046872">
    <property type="term" value="F:metal ion binding"/>
    <property type="evidence" value="ECO:0007669"/>
    <property type="project" value="UniProtKB-KW"/>
</dbReference>
<evidence type="ECO:0000256" key="3">
    <source>
        <dbReference type="ARBA" id="ARBA00022840"/>
    </source>
</evidence>
<comment type="cofactor">
    <cofactor evidence="5">
        <name>Mg(2+)</name>
        <dbReference type="ChEBI" id="CHEBI:18420"/>
    </cofactor>
</comment>
<feature type="binding site" evidence="4">
    <location>
        <position position="76"/>
    </location>
    <ligand>
        <name>substrate</name>
    </ligand>
</feature>
<evidence type="ECO:0000313" key="7">
    <source>
        <dbReference type="Proteomes" id="UP000503278"/>
    </source>
</evidence>
<dbReference type="EC" id="6.3.3.2" evidence="5"/>
<evidence type="ECO:0000256" key="4">
    <source>
        <dbReference type="PIRSR" id="PIRSR006806-1"/>
    </source>
</evidence>